<dbReference type="GO" id="GO:0046872">
    <property type="term" value="F:metal ion binding"/>
    <property type="evidence" value="ECO:0007669"/>
    <property type="project" value="InterPro"/>
</dbReference>
<dbReference type="InterPro" id="IPR011765">
    <property type="entry name" value="Pept_M16_N"/>
</dbReference>
<reference evidence="4" key="2">
    <citation type="submission" date="2021-04" db="EMBL/GenBank/DDBJ databases">
        <authorList>
            <person name="Gilroy R."/>
        </authorList>
    </citation>
    <scope>NUCLEOTIDE SEQUENCE</scope>
    <source>
        <strain evidence="4">Gambia16-554</strain>
    </source>
</reference>
<comment type="caution">
    <text evidence="4">The sequence shown here is derived from an EMBL/GenBank/DDBJ whole genome shotgun (WGS) entry which is preliminary data.</text>
</comment>
<dbReference type="InterPro" id="IPR007863">
    <property type="entry name" value="Peptidase_M16_C"/>
</dbReference>
<evidence type="ECO:0000256" key="1">
    <source>
        <dbReference type="ARBA" id="ARBA00007261"/>
    </source>
</evidence>
<protein>
    <submittedName>
        <fullName evidence="4">Insulinase family protein</fullName>
    </submittedName>
</protein>
<dbReference type="EMBL" id="DXAW01000109">
    <property type="protein sequence ID" value="HIZ86094.1"/>
    <property type="molecule type" value="Genomic_DNA"/>
</dbReference>
<evidence type="ECO:0000259" key="3">
    <source>
        <dbReference type="Pfam" id="PF05193"/>
    </source>
</evidence>
<dbReference type="PANTHER" id="PTHR11851:SF49">
    <property type="entry name" value="MITOCHONDRIAL-PROCESSING PEPTIDASE SUBUNIT ALPHA"/>
    <property type="match status" value="1"/>
</dbReference>
<sequence>MKFAFKRSLSPVAYCALHVKTGTRYEESGRGGLAHFTEHLLFKGTESRSAGAVNSCIEKLGGELNAYTTKEETVIHATTLKEDLRKAVNLLMDIAFRCTFPEREIEKERGVVLEEINTYKDSPSEQIYDDFEELMFEGTPLSMPVLGKAKYLRKADRDVVAGYYKKMFVPENMFFTIVADMDEKKAESMVLRALETYATTGYSLDSGREETICPAIPTPLPDNPAFERTVNRHGHQAHCVIGARAYPAYDDRRIPLSLLINILGGPVANSKLNLLLRERYGLVYSVDASYSMFSDAGAAVIYFGCEKSNVPRCRSLVGKTLAHLRETPLSPAALAAAKKQLLGQMAIASDNGEAQVLSMGKSLMTYGRVIDNRETAALIESVTAGQILDAAQEIFNPSAMSELLFI</sequence>
<name>A0A9D2GSD4_9BACT</name>
<proteinExistence type="inferred from homology"/>
<dbReference type="Gene3D" id="3.30.830.10">
    <property type="entry name" value="Metalloenzyme, LuxS/M16 peptidase-like"/>
    <property type="match status" value="2"/>
</dbReference>
<dbReference type="Pfam" id="PF05193">
    <property type="entry name" value="Peptidase_M16_C"/>
    <property type="match status" value="1"/>
</dbReference>
<gene>
    <name evidence="4" type="ORF">IAC04_06360</name>
</gene>
<dbReference type="InterPro" id="IPR050361">
    <property type="entry name" value="MPP/UQCRC_Complex"/>
</dbReference>
<dbReference type="AlphaFoldDB" id="A0A9D2GSD4"/>
<evidence type="ECO:0000259" key="2">
    <source>
        <dbReference type="Pfam" id="PF00675"/>
    </source>
</evidence>
<dbReference type="PANTHER" id="PTHR11851">
    <property type="entry name" value="METALLOPROTEASE"/>
    <property type="match status" value="1"/>
</dbReference>
<feature type="domain" description="Peptidase M16 N-terminal" evidence="2">
    <location>
        <begin position="9"/>
        <end position="147"/>
    </location>
</feature>
<organism evidence="4 5">
    <name type="scientific">Candidatus Coprenecus stercoravium</name>
    <dbReference type="NCBI Taxonomy" id="2840735"/>
    <lineage>
        <taxon>Bacteria</taxon>
        <taxon>Pseudomonadati</taxon>
        <taxon>Bacteroidota</taxon>
        <taxon>Bacteroidia</taxon>
        <taxon>Bacteroidales</taxon>
        <taxon>Rikenellaceae</taxon>
        <taxon>Rikenellaceae incertae sedis</taxon>
        <taxon>Candidatus Coprenecus</taxon>
    </lineage>
</organism>
<feature type="domain" description="Peptidase M16 C-terminal" evidence="3">
    <location>
        <begin position="155"/>
        <end position="341"/>
    </location>
</feature>
<dbReference type="InterPro" id="IPR011249">
    <property type="entry name" value="Metalloenz_LuxS/M16"/>
</dbReference>
<reference evidence="4" key="1">
    <citation type="journal article" date="2021" name="PeerJ">
        <title>Extensive microbial diversity within the chicken gut microbiome revealed by metagenomics and culture.</title>
        <authorList>
            <person name="Gilroy R."/>
            <person name="Ravi A."/>
            <person name="Getino M."/>
            <person name="Pursley I."/>
            <person name="Horton D.L."/>
            <person name="Alikhan N.F."/>
            <person name="Baker D."/>
            <person name="Gharbi K."/>
            <person name="Hall N."/>
            <person name="Watson M."/>
            <person name="Adriaenssens E.M."/>
            <person name="Foster-Nyarko E."/>
            <person name="Jarju S."/>
            <person name="Secka A."/>
            <person name="Antonio M."/>
            <person name="Oren A."/>
            <person name="Chaudhuri R.R."/>
            <person name="La Ragione R."/>
            <person name="Hildebrand F."/>
            <person name="Pallen M.J."/>
        </authorList>
    </citation>
    <scope>NUCLEOTIDE SEQUENCE</scope>
    <source>
        <strain evidence="4">Gambia16-554</strain>
    </source>
</reference>
<dbReference type="Pfam" id="PF00675">
    <property type="entry name" value="Peptidase_M16"/>
    <property type="match status" value="1"/>
</dbReference>
<accession>A0A9D2GSD4</accession>
<evidence type="ECO:0000313" key="5">
    <source>
        <dbReference type="Proteomes" id="UP000824115"/>
    </source>
</evidence>
<dbReference type="SUPFAM" id="SSF63411">
    <property type="entry name" value="LuxS/MPP-like metallohydrolase"/>
    <property type="match status" value="2"/>
</dbReference>
<comment type="similarity">
    <text evidence="1">Belongs to the peptidase M16 family.</text>
</comment>
<evidence type="ECO:0000313" key="4">
    <source>
        <dbReference type="EMBL" id="HIZ86094.1"/>
    </source>
</evidence>
<dbReference type="Proteomes" id="UP000824115">
    <property type="component" value="Unassembled WGS sequence"/>
</dbReference>